<evidence type="ECO:0000256" key="4">
    <source>
        <dbReference type="ARBA" id="ARBA00022737"/>
    </source>
</evidence>
<evidence type="ECO:0000256" key="3">
    <source>
        <dbReference type="ARBA" id="ARBA00022448"/>
    </source>
</evidence>
<evidence type="ECO:0000313" key="10">
    <source>
        <dbReference type="Proteomes" id="UP000037510"/>
    </source>
</evidence>
<dbReference type="Pfam" id="PF01602">
    <property type="entry name" value="Adaptin_N"/>
    <property type="match status" value="1"/>
</dbReference>
<dbReference type="GO" id="GO:0030123">
    <property type="term" value="C:AP-3 adaptor complex"/>
    <property type="evidence" value="ECO:0007669"/>
    <property type="project" value="InterPro"/>
</dbReference>
<keyword evidence="4" id="KW-0677">Repeat</keyword>
<comment type="caution">
    <text evidence="9">The sequence shown here is derived from an EMBL/GenBank/DDBJ whole genome shotgun (WGS) entry which is preliminary data.</text>
</comment>
<keyword evidence="6" id="KW-0472">Membrane</keyword>
<feature type="region of interest" description="Disordered" evidence="7">
    <location>
        <begin position="370"/>
        <end position="391"/>
    </location>
</feature>
<comment type="subcellular location">
    <subcellularLocation>
        <location evidence="1">Endomembrane system</location>
    </subcellularLocation>
</comment>
<evidence type="ECO:0000256" key="5">
    <source>
        <dbReference type="ARBA" id="ARBA00022927"/>
    </source>
</evidence>
<dbReference type="InterPro" id="IPR002553">
    <property type="entry name" value="Clathrin/coatomer_adapt-like_N"/>
</dbReference>
<dbReference type="GO" id="GO:0010008">
    <property type="term" value="C:endosome membrane"/>
    <property type="evidence" value="ECO:0007669"/>
    <property type="project" value="TreeGrafter"/>
</dbReference>
<name>A0A0L7KMC1_OPEBR</name>
<keyword evidence="10" id="KW-1185">Reference proteome</keyword>
<keyword evidence="5" id="KW-0653">Protein transport</keyword>
<gene>
    <name evidence="9" type="ORF">OBRU01_24456</name>
</gene>
<dbReference type="InterPro" id="IPR017105">
    <property type="entry name" value="AP3_complex_dsu"/>
</dbReference>
<dbReference type="SUPFAM" id="SSF48371">
    <property type="entry name" value="ARM repeat"/>
    <property type="match status" value="1"/>
</dbReference>
<evidence type="ECO:0000256" key="2">
    <source>
        <dbReference type="ARBA" id="ARBA00006613"/>
    </source>
</evidence>
<dbReference type="InterPro" id="IPR011989">
    <property type="entry name" value="ARM-like"/>
</dbReference>
<keyword evidence="3" id="KW-0813">Transport</keyword>
<dbReference type="AlphaFoldDB" id="A0A0L7KMC1"/>
<evidence type="ECO:0000313" key="9">
    <source>
        <dbReference type="EMBL" id="KOB64270.1"/>
    </source>
</evidence>
<dbReference type="InterPro" id="IPR016024">
    <property type="entry name" value="ARM-type_fold"/>
</dbReference>
<dbReference type="GO" id="GO:0006623">
    <property type="term" value="P:protein targeting to vacuole"/>
    <property type="evidence" value="ECO:0007669"/>
    <property type="project" value="TreeGrafter"/>
</dbReference>
<comment type="similarity">
    <text evidence="2">Belongs to the adaptor complexes large subunit family.</text>
</comment>
<dbReference type="GO" id="GO:0006896">
    <property type="term" value="P:Golgi to vacuole transport"/>
    <property type="evidence" value="ECO:0007669"/>
    <property type="project" value="TreeGrafter"/>
</dbReference>
<dbReference type="Pfam" id="PF06375">
    <property type="entry name" value="AP3D1"/>
    <property type="match status" value="1"/>
</dbReference>
<dbReference type="InterPro" id="IPR010474">
    <property type="entry name" value="AP3D_dom_metazoa"/>
</dbReference>
<feature type="compositionally biased region" description="Basic and acidic residues" evidence="7">
    <location>
        <begin position="441"/>
        <end position="459"/>
    </location>
</feature>
<evidence type="ECO:0000256" key="7">
    <source>
        <dbReference type="SAM" id="MobiDB-lite"/>
    </source>
</evidence>
<dbReference type="SMART" id="SM01354">
    <property type="entry name" value="BLVR"/>
    <property type="match status" value="1"/>
</dbReference>
<protein>
    <submittedName>
        <fullName evidence="9">AP-3 complex subunit delta</fullName>
    </submittedName>
</protein>
<reference evidence="9 10" key="1">
    <citation type="journal article" date="2015" name="Genome Biol. Evol.">
        <title>The genome of winter moth (Operophtera brumata) provides a genomic perspective on sexual dimorphism and phenology.</title>
        <authorList>
            <person name="Derks M.F."/>
            <person name="Smit S."/>
            <person name="Salis L."/>
            <person name="Schijlen E."/>
            <person name="Bossers A."/>
            <person name="Mateman C."/>
            <person name="Pijl A.S."/>
            <person name="de Ridder D."/>
            <person name="Groenen M.A."/>
            <person name="Visser M.E."/>
            <person name="Megens H.J."/>
        </authorList>
    </citation>
    <scope>NUCLEOTIDE SEQUENCE [LARGE SCALE GENOMIC DNA]</scope>
    <source>
        <strain evidence="9">WM2013NL</strain>
        <tissue evidence="9">Head and thorax</tissue>
    </source>
</reference>
<dbReference type="Proteomes" id="UP000037510">
    <property type="component" value="Unassembled WGS sequence"/>
</dbReference>
<sequence>MSLLYECINTVIAVLISISSGMPGHAASVQLCVQKLRILIEDSDQNLKYLGLLAMSRILKSHPKSVQAHKDLVLACLDDKDESIRLRALGLLYGMKLMIHMERAEGTLYRDELLTRMIEICSQNNYQHVLTEVGARVAEVRSFCARECAALCSKAAASPPGAASREVLYAAAFVLAEYCNEVISPLLVCAGVGGGHMRARAVCMHAALKLTVKLLAILRNAIDGMKPLLCSEDMEVQERAHNGSALLSIALRRLSNDDQLLDNAAAGASRVQRWTHRRAYGHLREARRQEQANNPHYLKDDSPRGYQQDDIPIAEIALEVPLQVHGTYTTSRTTRRAVTSRTIYRSRRSRSKCRCKCTVRTLPQGRLAARLPAGRYTDRGDRARSAAASARPLREEEILATRISQYPSPDAVLLEQPKQSKKKSSGKTTNDKPTKKKEKKSKQNKEVDLILPELAKDADLLVDAKSNGKKRSKSRKAADEAPKEGYYLILGEGIRE</sequence>
<dbReference type="PANTHER" id="PTHR22781:SF12">
    <property type="entry name" value="AP-3 COMPLEX SUBUNIT DELTA-1"/>
    <property type="match status" value="1"/>
</dbReference>
<evidence type="ECO:0000256" key="1">
    <source>
        <dbReference type="ARBA" id="ARBA00004308"/>
    </source>
</evidence>
<dbReference type="STRING" id="104452.A0A0L7KMC1"/>
<proteinExistence type="inferred from homology"/>
<dbReference type="EMBL" id="JTDY01008950">
    <property type="protein sequence ID" value="KOB64270.1"/>
    <property type="molecule type" value="Genomic_DNA"/>
</dbReference>
<feature type="region of interest" description="Disordered" evidence="7">
    <location>
        <begin position="409"/>
        <end position="482"/>
    </location>
</feature>
<dbReference type="Gene3D" id="1.25.10.10">
    <property type="entry name" value="Leucine-rich Repeat Variant"/>
    <property type="match status" value="1"/>
</dbReference>
<organism evidence="9 10">
    <name type="scientific">Operophtera brumata</name>
    <name type="common">Winter moth</name>
    <name type="synonym">Phalaena brumata</name>
    <dbReference type="NCBI Taxonomy" id="104452"/>
    <lineage>
        <taxon>Eukaryota</taxon>
        <taxon>Metazoa</taxon>
        <taxon>Ecdysozoa</taxon>
        <taxon>Arthropoda</taxon>
        <taxon>Hexapoda</taxon>
        <taxon>Insecta</taxon>
        <taxon>Pterygota</taxon>
        <taxon>Neoptera</taxon>
        <taxon>Endopterygota</taxon>
        <taxon>Lepidoptera</taxon>
        <taxon>Glossata</taxon>
        <taxon>Ditrysia</taxon>
        <taxon>Geometroidea</taxon>
        <taxon>Geometridae</taxon>
        <taxon>Larentiinae</taxon>
        <taxon>Operophtera</taxon>
    </lineage>
</organism>
<evidence type="ECO:0000259" key="8">
    <source>
        <dbReference type="SMART" id="SM01354"/>
    </source>
</evidence>
<feature type="domain" description="AP-3 complex subunit delta" evidence="8">
    <location>
        <begin position="283"/>
        <end position="371"/>
    </location>
</feature>
<accession>A0A0L7KMC1</accession>
<dbReference type="PANTHER" id="PTHR22781">
    <property type="entry name" value="DELTA ADAPTIN-RELATED"/>
    <property type="match status" value="1"/>
</dbReference>
<evidence type="ECO:0000256" key="6">
    <source>
        <dbReference type="ARBA" id="ARBA00023136"/>
    </source>
</evidence>